<dbReference type="PANTHER" id="PTHR32089">
    <property type="entry name" value="METHYL-ACCEPTING CHEMOTAXIS PROTEIN MCPB"/>
    <property type="match status" value="1"/>
</dbReference>
<feature type="transmembrane region" description="Helical" evidence="4">
    <location>
        <begin position="198"/>
        <end position="220"/>
    </location>
</feature>
<keyword evidence="1 2" id="KW-0807">Transducer</keyword>
<name>A0A1L5F396_CLOKL</name>
<evidence type="ECO:0000259" key="5">
    <source>
        <dbReference type="PROSITE" id="PS50111"/>
    </source>
</evidence>
<reference evidence="6 7" key="1">
    <citation type="submission" date="2016-12" db="EMBL/GenBank/DDBJ databases">
        <title>Complete genome sequence of Clostridium kluyveri JZZ isolated from the pit mud of a Chinese flavor liquor-making factory.</title>
        <authorList>
            <person name="Wang Y."/>
        </authorList>
    </citation>
    <scope>NUCLEOTIDE SEQUENCE [LARGE SCALE GENOMIC DNA]</scope>
    <source>
        <strain evidence="6 7">JZZ</strain>
    </source>
</reference>
<keyword evidence="4" id="KW-0812">Transmembrane</keyword>
<feature type="transmembrane region" description="Helical" evidence="4">
    <location>
        <begin position="226"/>
        <end position="245"/>
    </location>
</feature>
<dbReference type="PANTHER" id="PTHR32089:SF112">
    <property type="entry name" value="LYSOZYME-LIKE PROTEIN-RELATED"/>
    <property type="match status" value="1"/>
</dbReference>
<gene>
    <name evidence="6" type="ORF">BS101_01280</name>
</gene>
<dbReference type="GO" id="GO:0007165">
    <property type="term" value="P:signal transduction"/>
    <property type="evidence" value="ECO:0007669"/>
    <property type="project" value="UniProtKB-KW"/>
</dbReference>
<dbReference type="InterPro" id="IPR011644">
    <property type="entry name" value="Heme_NO-bd"/>
</dbReference>
<dbReference type="PROSITE" id="PS50111">
    <property type="entry name" value="CHEMOTAXIS_TRANSDUC_2"/>
    <property type="match status" value="1"/>
</dbReference>
<dbReference type="InterPro" id="IPR038158">
    <property type="entry name" value="H-NOX_domain_sf"/>
</dbReference>
<evidence type="ECO:0000256" key="4">
    <source>
        <dbReference type="SAM" id="Phobius"/>
    </source>
</evidence>
<dbReference type="EMBL" id="CP018335">
    <property type="protein sequence ID" value="APM37485.1"/>
    <property type="molecule type" value="Genomic_DNA"/>
</dbReference>
<dbReference type="GO" id="GO:0016020">
    <property type="term" value="C:membrane"/>
    <property type="evidence" value="ECO:0007669"/>
    <property type="project" value="InterPro"/>
</dbReference>
<evidence type="ECO:0000256" key="1">
    <source>
        <dbReference type="ARBA" id="ARBA00023224"/>
    </source>
</evidence>
<keyword evidence="4" id="KW-0472">Membrane</keyword>
<evidence type="ECO:0000256" key="3">
    <source>
        <dbReference type="SAM" id="Coils"/>
    </source>
</evidence>
<dbReference type="RefSeq" id="WP_073537198.1">
    <property type="nucleotide sequence ID" value="NZ_CP018335.1"/>
</dbReference>
<dbReference type="GO" id="GO:0020037">
    <property type="term" value="F:heme binding"/>
    <property type="evidence" value="ECO:0007669"/>
    <property type="project" value="InterPro"/>
</dbReference>
<dbReference type="Pfam" id="PF07700">
    <property type="entry name" value="HNOB"/>
    <property type="match status" value="1"/>
</dbReference>
<keyword evidence="3" id="KW-0175">Coiled coil</keyword>
<dbReference type="AlphaFoldDB" id="A0A1L5F396"/>
<dbReference type="SUPFAM" id="SSF111126">
    <property type="entry name" value="Ligand-binding domain in the NO signalling and Golgi transport"/>
    <property type="match status" value="1"/>
</dbReference>
<dbReference type="OrthoDB" id="1660488at2"/>
<evidence type="ECO:0000313" key="6">
    <source>
        <dbReference type="EMBL" id="APM37485.1"/>
    </source>
</evidence>
<evidence type="ECO:0000256" key="2">
    <source>
        <dbReference type="PROSITE-ProRule" id="PRU00284"/>
    </source>
</evidence>
<dbReference type="Gene3D" id="1.10.287.950">
    <property type="entry name" value="Methyl-accepting chemotaxis protein"/>
    <property type="match status" value="1"/>
</dbReference>
<organism evidence="6 7">
    <name type="scientific">Clostridium kluyveri</name>
    <dbReference type="NCBI Taxonomy" id="1534"/>
    <lineage>
        <taxon>Bacteria</taxon>
        <taxon>Bacillati</taxon>
        <taxon>Bacillota</taxon>
        <taxon>Clostridia</taxon>
        <taxon>Eubacteriales</taxon>
        <taxon>Clostridiaceae</taxon>
        <taxon>Clostridium</taxon>
    </lineage>
</organism>
<feature type="domain" description="Methyl-accepting transducer" evidence="5">
    <location>
        <begin position="313"/>
        <end position="570"/>
    </location>
</feature>
<dbReference type="Proteomes" id="UP000184604">
    <property type="component" value="Chromosome"/>
</dbReference>
<proteinExistence type="predicted"/>
<dbReference type="InterPro" id="IPR004089">
    <property type="entry name" value="MCPsignal_dom"/>
</dbReference>
<evidence type="ECO:0000313" key="7">
    <source>
        <dbReference type="Proteomes" id="UP000184604"/>
    </source>
</evidence>
<dbReference type="Pfam" id="PF00015">
    <property type="entry name" value="MCPsignal"/>
    <property type="match status" value="1"/>
</dbReference>
<sequence length="599" mass="67893">MKGTVIATWMRTCRKLYNDEIVNDAMNSVGWGSSKIFSPAENVNDREVKKVIEYIAKFNNEDTKELWRKIGVDNINAFYKDYPAFFRHENLYSFLRSMFDVHVAMTKKFPGAKPPLVTINPISSKTAVFEYKSERGMFDYLMGMIEGSAKFFGEKLKIEEIERNNNSVKFKFIFEKEIYYKRVYKFNKFLSFGIINNLGLKIGIINFIFCLIISILIFGLNDWFKSIVISILVFFASYISGSVLMRPKYLIIEAIDKINNGNYIEDGDIETNDFFEDIFNLLKKHKSIIKADFTGFKGVTDEMSTFVSNINEISNSMNSTSNEISDVVEQVANCAVEQAENTQNVVSVLNENIRHLNNIVEDENNNKLELEKSIDKINNSYENIDNTSKNILTTLQSFKEVNDKGLELQSKVKDITSIVSVVSEISEQTNLLALNASIEAARAGEQGKGFVVVAEEIRVLAEQSQGAVKDINSNLIKFVDEIKVLVDKIESQFDVLKGESENLKDVRNISYEATTAATAVAESMIKTIDKLNVQSEAISGIYENMESLAAIAQENSASSEEVSANVSSYTNEIKNLMSNIHEFKNITESFKTELYKYKI</sequence>
<dbReference type="InterPro" id="IPR024096">
    <property type="entry name" value="NO_sig/Golgi_transp_ligand-bd"/>
</dbReference>
<dbReference type="SUPFAM" id="SSF58104">
    <property type="entry name" value="Methyl-accepting chemotaxis protein (MCP) signaling domain"/>
    <property type="match status" value="1"/>
</dbReference>
<dbReference type="SMART" id="SM00283">
    <property type="entry name" value="MA"/>
    <property type="match status" value="1"/>
</dbReference>
<dbReference type="Gene3D" id="3.90.1520.10">
    <property type="entry name" value="H-NOX domain"/>
    <property type="match status" value="1"/>
</dbReference>
<accession>A0A1L5F396</accession>
<feature type="coiled-coil region" evidence="3">
    <location>
        <begin position="346"/>
        <end position="387"/>
    </location>
</feature>
<keyword evidence="4" id="KW-1133">Transmembrane helix</keyword>
<protein>
    <submittedName>
        <fullName evidence="6">Chemotaxis protein</fullName>
    </submittedName>
</protein>